<dbReference type="EMBL" id="GDID01001906">
    <property type="protein sequence ID" value="JAP94700.1"/>
    <property type="molecule type" value="Transcribed_RNA"/>
</dbReference>
<name>A0A146KCZ9_9EUKA</name>
<dbReference type="AlphaFoldDB" id="A0A146KCZ9"/>
<proteinExistence type="predicted"/>
<evidence type="ECO:0000313" key="2">
    <source>
        <dbReference type="EMBL" id="JAP94700.1"/>
    </source>
</evidence>
<protein>
    <submittedName>
        <fullName evidence="2">ASF1 like histone chaperone domain-containing protein</fullName>
    </submittedName>
</protein>
<evidence type="ECO:0000256" key="1">
    <source>
        <dbReference type="SAM" id="MobiDB-lite"/>
    </source>
</evidence>
<accession>A0A146KCZ9</accession>
<feature type="compositionally biased region" description="Acidic residues" evidence="1">
    <location>
        <begin position="145"/>
        <end position="157"/>
    </location>
</feature>
<gene>
    <name evidence="2" type="ORF">TPC1_12559</name>
</gene>
<feature type="region of interest" description="Disordered" evidence="1">
    <location>
        <begin position="145"/>
        <end position="165"/>
    </location>
</feature>
<reference evidence="2" key="1">
    <citation type="submission" date="2015-07" db="EMBL/GenBank/DDBJ databases">
        <title>Adaptation to a free-living lifestyle via gene acquisitions in the diplomonad Trepomonas sp. PC1.</title>
        <authorList>
            <person name="Xu F."/>
            <person name="Jerlstrom-Hultqvist J."/>
            <person name="Kolisko M."/>
            <person name="Simpson A.G.B."/>
            <person name="Roger A.J."/>
            <person name="Svard S.G."/>
            <person name="Andersson J.O."/>
        </authorList>
    </citation>
    <scope>NUCLEOTIDE SEQUENCE</scope>
    <source>
        <strain evidence="2">PC1</strain>
    </source>
</reference>
<sequence length="203" mass="23462">MQQEKKLFTKPIIEFNGKPSIEMPYGDALPITFKIELLEDITEPLQFQLILTNGEVDKVAQNFEMPIGKKKSKFTKEINFDFATTVYEALINWALLIDISYKGQNVCRGNVLITAVDKTNQYQLDQGEDSDFFDLEELEEMEEIEDFEEGEEEEQNEEEAKKAIEDLRNTKLTPEIIKNLIKNVSVMQISEGVIKVQQEQLDE</sequence>
<organism evidence="2">
    <name type="scientific">Trepomonas sp. PC1</name>
    <dbReference type="NCBI Taxonomy" id="1076344"/>
    <lineage>
        <taxon>Eukaryota</taxon>
        <taxon>Metamonada</taxon>
        <taxon>Diplomonadida</taxon>
        <taxon>Hexamitidae</taxon>
        <taxon>Hexamitinae</taxon>
        <taxon>Trepomonas</taxon>
    </lineage>
</organism>